<feature type="compositionally biased region" description="Basic residues" evidence="1">
    <location>
        <begin position="76"/>
        <end position="95"/>
    </location>
</feature>
<accession>A0ABR8N0D6</accession>
<dbReference type="Proteomes" id="UP000609346">
    <property type="component" value="Unassembled WGS sequence"/>
</dbReference>
<dbReference type="Pfam" id="PF19912">
    <property type="entry name" value="DUF6385"/>
    <property type="match status" value="1"/>
</dbReference>
<proteinExistence type="predicted"/>
<name>A0ABR8N0D6_9BACL</name>
<organism evidence="3 4">
    <name type="scientific">Paenibacillus terricola</name>
    <dbReference type="NCBI Taxonomy" id="2763503"/>
    <lineage>
        <taxon>Bacteria</taxon>
        <taxon>Bacillati</taxon>
        <taxon>Bacillota</taxon>
        <taxon>Bacilli</taxon>
        <taxon>Bacillales</taxon>
        <taxon>Paenibacillaceae</taxon>
        <taxon>Paenibacillus</taxon>
    </lineage>
</organism>
<reference evidence="3 4" key="1">
    <citation type="submission" date="2020-09" db="EMBL/GenBank/DDBJ databases">
        <title>Paenibacillus sp. strain PR3 16S rRNA gene Genome sequencing and assembly.</title>
        <authorList>
            <person name="Kim J."/>
        </authorList>
    </citation>
    <scope>NUCLEOTIDE SEQUENCE [LARGE SCALE GENOMIC DNA]</scope>
    <source>
        <strain evidence="3 4">PR3</strain>
    </source>
</reference>
<evidence type="ECO:0000313" key="4">
    <source>
        <dbReference type="Proteomes" id="UP000609346"/>
    </source>
</evidence>
<evidence type="ECO:0000256" key="1">
    <source>
        <dbReference type="SAM" id="MobiDB-lite"/>
    </source>
</evidence>
<keyword evidence="4" id="KW-1185">Reference proteome</keyword>
<dbReference type="EMBL" id="JACXZA010000004">
    <property type="protein sequence ID" value="MBD3920670.1"/>
    <property type="molecule type" value="Genomic_DNA"/>
</dbReference>
<sequence>MISCIVVPLQKVSPAYYAKRLTVGSDNGGQRAAIGRIAAMARLCRGGRCRYLACRNAHKLSKHGRRGEDGMTSAHSRCRRGRSSHFSPKRKHRSSCRLANPKCRKSKRVRRCLFVEQVYPNVRTTNELMPLPAQATTHMTVYSYAVINEGDAPAVVQVQVGPDGLNYAADVEETIPAGRTGVIAVSRFLRFTRLAVRSLHEEQPTSLKVYFQAQTRK</sequence>
<feature type="region of interest" description="Disordered" evidence="1">
    <location>
        <begin position="62"/>
        <end position="95"/>
    </location>
</feature>
<feature type="domain" description="DUF6385" evidence="2">
    <location>
        <begin position="136"/>
        <end position="215"/>
    </location>
</feature>
<evidence type="ECO:0000259" key="2">
    <source>
        <dbReference type="Pfam" id="PF19912"/>
    </source>
</evidence>
<gene>
    <name evidence="3" type="ORF">H8B09_18035</name>
</gene>
<dbReference type="InterPro" id="IPR045965">
    <property type="entry name" value="DUF6385"/>
</dbReference>
<comment type="caution">
    <text evidence="3">The sequence shown here is derived from an EMBL/GenBank/DDBJ whole genome shotgun (WGS) entry which is preliminary data.</text>
</comment>
<protein>
    <recommendedName>
        <fullName evidence="2">DUF6385 domain-containing protein</fullName>
    </recommendedName>
</protein>
<evidence type="ECO:0000313" key="3">
    <source>
        <dbReference type="EMBL" id="MBD3920670.1"/>
    </source>
</evidence>